<accession>A0A8C5C8Y7</accession>
<dbReference type="Proteomes" id="UP000694546">
    <property type="component" value="Chromosome 1"/>
</dbReference>
<evidence type="ECO:0000313" key="1">
    <source>
        <dbReference type="Ensembl" id="ENSGMOP00000058183.1"/>
    </source>
</evidence>
<proteinExistence type="predicted"/>
<dbReference type="AlphaFoldDB" id="A0A8C5C8Y7"/>
<keyword evidence="2" id="KW-1185">Reference proteome</keyword>
<dbReference type="Ensembl" id="ENSGMOT00000051857.1">
    <property type="protein sequence ID" value="ENSGMOP00000058183.1"/>
    <property type="gene ID" value="ENSGMOG00000035031.1"/>
</dbReference>
<name>A0A8C5C8Y7_GADMO</name>
<protein>
    <submittedName>
        <fullName evidence="1">Uncharacterized protein</fullName>
    </submittedName>
</protein>
<evidence type="ECO:0000313" key="2">
    <source>
        <dbReference type="Proteomes" id="UP000694546"/>
    </source>
</evidence>
<reference evidence="1" key="1">
    <citation type="submission" date="2019-07" db="EMBL/GenBank/DDBJ databases">
        <authorList>
            <consortium name="Wellcome Sanger Institute Data Sharing"/>
        </authorList>
    </citation>
    <scope>NUCLEOTIDE SEQUENCE [LARGE SCALE GENOMIC DNA]</scope>
</reference>
<reference evidence="1" key="3">
    <citation type="submission" date="2025-09" db="UniProtKB">
        <authorList>
            <consortium name="Ensembl"/>
        </authorList>
    </citation>
    <scope>IDENTIFICATION</scope>
</reference>
<organism evidence="1 2">
    <name type="scientific">Gadus morhua</name>
    <name type="common">Atlantic cod</name>
    <dbReference type="NCBI Taxonomy" id="8049"/>
    <lineage>
        <taxon>Eukaryota</taxon>
        <taxon>Metazoa</taxon>
        <taxon>Chordata</taxon>
        <taxon>Craniata</taxon>
        <taxon>Vertebrata</taxon>
        <taxon>Euteleostomi</taxon>
        <taxon>Actinopterygii</taxon>
        <taxon>Neopterygii</taxon>
        <taxon>Teleostei</taxon>
        <taxon>Neoteleostei</taxon>
        <taxon>Acanthomorphata</taxon>
        <taxon>Zeiogadaria</taxon>
        <taxon>Gadariae</taxon>
        <taxon>Gadiformes</taxon>
        <taxon>Gadoidei</taxon>
        <taxon>Gadidae</taxon>
        <taxon>Gadus</taxon>
    </lineage>
</organism>
<reference evidence="1" key="2">
    <citation type="submission" date="2025-08" db="UniProtKB">
        <authorList>
            <consortium name="Ensembl"/>
        </authorList>
    </citation>
    <scope>IDENTIFICATION</scope>
</reference>
<sequence length="120" mass="13125">MEAGGRRRPTQGLEGEEKKKGLKKVLCGTFLKCFHHPLFTLVFLETGTRGEVSEAESFPRPPTKAALPMLQGGPEWLQVGPCFQHQDGPRVASRRALGTAPGPSLVPTPGLLRTRVQLQR</sequence>